<dbReference type="InterPro" id="IPR013154">
    <property type="entry name" value="ADH-like_N"/>
</dbReference>
<evidence type="ECO:0000256" key="3">
    <source>
        <dbReference type="ARBA" id="ARBA00022723"/>
    </source>
</evidence>
<dbReference type="Pfam" id="PF08240">
    <property type="entry name" value="ADH_N"/>
    <property type="match status" value="1"/>
</dbReference>
<dbReference type="GO" id="GO:0008270">
    <property type="term" value="F:zinc ion binding"/>
    <property type="evidence" value="ECO:0007669"/>
    <property type="project" value="InterPro"/>
</dbReference>
<dbReference type="GO" id="GO:0016491">
    <property type="term" value="F:oxidoreductase activity"/>
    <property type="evidence" value="ECO:0007669"/>
    <property type="project" value="UniProtKB-KW"/>
</dbReference>
<dbReference type="InterPro" id="IPR036291">
    <property type="entry name" value="NAD(P)-bd_dom_sf"/>
</dbReference>
<reference evidence="8 9" key="1">
    <citation type="journal article" date="2019" name="Nat. Microbiol.">
        <title>Mediterranean grassland soil C-N compound turnover is dependent on rainfall and depth, and is mediated by genomically divergent microorganisms.</title>
        <authorList>
            <person name="Diamond S."/>
            <person name="Andeer P.F."/>
            <person name="Li Z."/>
            <person name="Crits-Christoph A."/>
            <person name="Burstein D."/>
            <person name="Anantharaman K."/>
            <person name="Lane K.R."/>
            <person name="Thomas B.C."/>
            <person name="Pan C."/>
            <person name="Northen T.R."/>
            <person name="Banfield J.F."/>
        </authorList>
    </citation>
    <scope>NUCLEOTIDE SEQUENCE [LARGE SCALE GENOMIC DNA]</scope>
    <source>
        <strain evidence="8">NP_6</strain>
    </source>
</reference>
<evidence type="ECO:0000256" key="5">
    <source>
        <dbReference type="ARBA" id="ARBA00023002"/>
    </source>
</evidence>
<feature type="domain" description="Enoyl reductase (ER)" evidence="7">
    <location>
        <begin position="8"/>
        <end position="348"/>
    </location>
</feature>
<dbReference type="Pfam" id="PF00107">
    <property type="entry name" value="ADH_zinc_N"/>
    <property type="match status" value="1"/>
</dbReference>
<comment type="caution">
    <text evidence="8">The sequence shown here is derived from an EMBL/GenBank/DDBJ whole genome shotgun (WGS) entry which is preliminary data.</text>
</comment>
<keyword evidence="3 6" id="KW-0479">Metal-binding</keyword>
<dbReference type="Gene3D" id="3.90.180.10">
    <property type="entry name" value="Medium-chain alcohol dehydrogenases, catalytic domain"/>
    <property type="match status" value="1"/>
</dbReference>
<organism evidence="8 9">
    <name type="scientific">Candidatus Segetimicrobium genomatis</name>
    <dbReference type="NCBI Taxonomy" id="2569760"/>
    <lineage>
        <taxon>Bacteria</taxon>
        <taxon>Bacillati</taxon>
        <taxon>Candidatus Sysuimicrobiota</taxon>
        <taxon>Candidatus Sysuimicrobiia</taxon>
        <taxon>Candidatus Sysuimicrobiales</taxon>
        <taxon>Candidatus Segetimicrobiaceae</taxon>
        <taxon>Candidatus Segetimicrobium</taxon>
    </lineage>
</organism>
<comment type="similarity">
    <text evidence="2 6">Belongs to the zinc-containing alcohol dehydrogenase family.</text>
</comment>
<dbReference type="InterPro" id="IPR002328">
    <property type="entry name" value="ADH_Zn_CS"/>
</dbReference>
<sequence length="354" mass="37281">MKGYVFAGDGRAELREIPLPVIASGEAIVRMRLASICATDLKIIDGWIPGRPGTVLGHELVGEIVAVADGVHGYAPGQRVYVPGDTPCGQCYECLGNANGRGCHTDGTIAAFHFATLRDGAHAEYVAVPYAQANLTPIPDEVTDEQAVVMACGGSTGFAAVESSELRMGDTVAVVGQGPVGLAATVAARLRGAGYVITIDVLPWRLEMSMRLGADVALDAAQVDVVEIVRRLTGGRMADVAIEAVGTPETFLTALRLVRPAGVLSSVGNYGMHGSLTLPLDAGAFMGGIGEKRIISSTSPGGKDRGRRLLHMIEHGKFDLSPLITHRFALGEIGAAYELFRNRREPVFKVGIRP</sequence>
<name>A0A537J806_9BACT</name>
<dbReference type="SUPFAM" id="SSF50129">
    <property type="entry name" value="GroES-like"/>
    <property type="match status" value="1"/>
</dbReference>
<gene>
    <name evidence="8" type="ORF">E6H03_09725</name>
</gene>
<dbReference type="InterPro" id="IPR020843">
    <property type="entry name" value="ER"/>
</dbReference>
<dbReference type="AlphaFoldDB" id="A0A537J806"/>
<evidence type="ECO:0000259" key="7">
    <source>
        <dbReference type="SMART" id="SM00829"/>
    </source>
</evidence>
<evidence type="ECO:0000313" key="9">
    <source>
        <dbReference type="Proteomes" id="UP000318093"/>
    </source>
</evidence>
<dbReference type="PANTHER" id="PTHR42813:SF4">
    <property type="entry name" value="NADP-DEPENDENT ISOPROPANOL DEHYDROGENASE"/>
    <property type="match status" value="1"/>
</dbReference>
<evidence type="ECO:0000313" key="8">
    <source>
        <dbReference type="EMBL" id="TMI79688.1"/>
    </source>
</evidence>
<dbReference type="SUPFAM" id="SSF51735">
    <property type="entry name" value="NAD(P)-binding Rossmann-fold domains"/>
    <property type="match status" value="1"/>
</dbReference>
<proteinExistence type="inferred from homology"/>
<evidence type="ECO:0000256" key="1">
    <source>
        <dbReference type="ARBA" id="ARBA00001947"/>
    </source>
</evidence>
<evidence type="ECO:0000256" key="4">
    <source>
        <dbReference type="ARBA" id="ARBA00022833"/>
    </source>
</evidence>
<dbReference type="PANTHER" id="PTHR42813">
    <property type="entry name" value="ZINC-TYPE ALCOHOL DEHYDROGENASE-LIKE"/>
    <property type="match status" value="1"/>
</dbReference>
<dbReference type="SMART" id="SM00829">
    <property type="entry name" value="PKS_ER"/>
    <property type="match status" value="1"/>
</dbReference>
<comment type="cofactor">
    <cofactor evidence="1 6">
        <name>Zn(2+)</name>
        <dbReference type="ChEBI" id="CHEBI:29105"/>
    </cofactor>
</comment>
<dbReference type="PROSITE" id="PS00059">
    <property type="entry name" value="ADH_ZINC"/>
    <property type="match status" value="1"/>
</dbReference>
<dbReference type="EMBL" id="VBAN01000309">
    <property type="protein sequence ID" value="TMI79688.1"/>
    <property type="molecule type" value="Genomic_DNA"/>
</dbReference>
<dbReference type="InterPro" id="IPR011032">
    <property type="entry name" value="GroES-like_sf"/>
</dbReference>
<keyword evidence="4 6" id="KW-0862">Zinc</keyword>
<keyword evidence="5" id="KW-0560">Oxidoreductase</keyword>
<dbReference type="Proteomes" id="UP000318093">
    <property type="component" value="Unassembled WGS sequence"/>
</dbReference>
<dbReference type="InterPro" id="IPR013149">
    <property type="entry name" value="ADH-like_C"/>
</dbReference>
<dbReference type="Gene3D" id="3.40.50.720">
    <property type="entry name" value="NAD(P)-binding Rossmann-like Domain"/>
    <property type="match status" value="1"/>
</dbReference>
<evidence type="ECO:0000256" key="6">
    <source>
        <dbReference type="RuleBase" id="RU361277"/>
    </source>
</evidence>
<accession>A0A537J806</accession>
<evidence type="ECO:0000256" key="2">
    <source>
        <dbReference type="ARBA" id="ARBA00008072"/>
    </source>
</evidence>
<protein>
    <submittedName>
        <fullName evidence="8">Zinc-binding dehydrogenase</fullName>
    </submittedName>
</protein>